<dbReference type="AlphaFoldDB" id="A0A9W7L0J5"/>
<feature type="signal peptide" evidence="1">
    <location>
        <begin position="1"/>
        <end position="16"/>
    </location>
</feature>
<evidence type="ECO:0000313" key="3">
    <source>
        <dbReference type="Proteomes" id="UP001165122"/>
    </source>
</evidence>
<protein>
    <submittedName>
        <fullName evidence="2">Uncharacterized protein</fullName>
    </submittedName>
</protein>
<dbReference type="Proteomes" id="UP001165122">
    <property type="component" value="Unassembled WGS sequence"/>
</dbReference>
<reference evidence="3" key="1">
    <citation type="journal article" date="2023" name="Commun. Biol.">
        <title>Genome analysis of Parmales, the sister group of diatoms, reveals the evolutionary specialization of diatoms from phago-mixotrophs to photoautotrophs.</title>
        <authorList>
            <person name="Ban H."/>
            <person name="Sato S."/>
            <person name="Yoshikawa S."/>
            <person name="Yamada K."/>
            <person name="Nakamura Y."/>
            <person name="Ichinomiya M."/>
            <person name="Sato N."/>
            <person name="Blanc-Mathieu R."/>
            <person name="Endo H."/>
            <person name="Kuwata A."/>
            <person name="Ogata H."/>
        </authorList>
    </citation>
    <scope>NUCLEOTIDE SEQUENCE [LARGE SCALE GENOMIC DNA]</scope>
    <source>
        <strain evidence="3">NIES 3700</strain>
    </source>
</reference>
<name>A0A9W7L0J5_9STRA</name>
<organism evidence="2 3">
    <name type="scientific">Triparma laevis f. longispina</name>
    <dbReference type="NCBI Taxonomy" id="1714387"/>
    <lineage>
        <taxon>Eukaryota</taxon>
        <taxon>Sar</taxon>
        <taxon>Stramenopiles</taxon>
        <taxon>Ochrophyta</taxon>
        <taxon>Bolidophyceae</taxon>
        <taxon>Parmales</taxon>
        <taxon>Triparmaceae</taxon>
        <taxon>Triparma</taxon>
    </lineage>
</organism>
<gene>
    <name evidence="2" type="ORF">TrLO_g1546</name>
</gene>
<proteinExistence type="predicted"/>
<accession>A0A9W7L0J5</accession>
<sequence>MRVLILLALSLSTIRGFNLTPRTRTLVRGGSGALRSDLLTNTNDIPIGNLISEVDSLESSYMATPESRSDLYGDYAVLRTFNPSSPNPNSSNAAGGKWVRSNGITGRFFKVEGLFQNIVKEEGKPSAVNLVLLSFLSRLLCITVVLKGDCSFLTSSEITEIVSKRKTPNGLTSNSVRASFNSPMFRLSLLGYRSPFGVTFRLGPSSKVILDASYVDSKLRIGKGASGVRFILQRVTEGFKKDLWIPVVNSRFVVGKKGIIGGLMSAGLGLIFKGGRGLKVLGGLCVGFATVIVKSTGGIEEGKQAEV</sequence>
<dbReference type="OrthoDB" id="45035at2759"/>
<keyword evidence="1" id="KW-0732">Signal</keyword>
<dbReference type="EMBL" id="BRXW01000320">
    <property type="protein sequence ID" value="GMI18124.1"/>
    <property type="molecule type" value="Genomic_DNA"/>
</dbReference>
<comment type="caution">
    <text evidence="2">The sequence shown here is derived from an EMBL/GenBank/DDBJ whole genome shotgun (WGS) entry which is preliminary data.</text>
</comment>
<evidence type="ECO:0000313" key="2">
    <source>
        <dbReference type="EMBL" id="GMI18124.1"/>
    </source>
</evidence>
<evidence type="ECO:0000256" key="1">
    <source>
        <dbReference type="SAM" id="SignalP"/>
    </source>
</evidence>
<keyword evidence="3" id="KW-1185">Reference proteome</keyword>
<feature type="chain" id="PRO_5040864436" evidence="1">
    <location>
        <begin position="17"/>
        <end position="307"/>
    </location>
</feature>